<dbReference type="Proteomes" id="UP000021108">
    <property type="component" value="Unassembled WGS sequence"/>
</dbReference>
<organism evidence="1 2">
    <name type="scientific">Acinetobacter baumannii 625974</name>
    <dbReference type="NCBI Taxonomy" id="1310607"/>
    <lineage>
        <taxon>Bacteria</taxon>
        <taxon>Pseudomonadati</taxon>
        <taxon>Pseudomonadota</taxon>
        <taxon>Gammaproteobacteria</taxon>
        <taxon>Moraxellales</taxon>
        <taxon>Moraxellaceae</taxon>
        <taxon>Acinetobacter</taxon>
        <taxon>Acinetobacter calcoaceticus/baumannii complex</taxon>
    </lineage>
</organism>
<dbReference type="PATRIC" id="fig|1310607.3.peg.1046"/>
<reference evidence="1 2" key="1">
    <citation type="submission" date="2014-02" db="EMBL/GenBank/DDBJ databases">
        <title>Comparative genomics and transcriptomics to identify genetic mechanisms underlying the emergence of carbapenem resistant Acinetobacter baumannii (CRAb).</title>
        <authorList>
            <person name="Harris A.D."/>
            <person name="Johnson K.J."/>
            <person name="George J."/>
            <person name="Shefchek K."/>
            <person name="Daugherty S.C."/>
            <person name="Parankush S."/>
            <person name="Sadzewicz L."/>
            <person name="Tallon L."/>
            <person name="Sengamalay N."/>
            <person name="Hazen T.H."/>
            <person name="Rasko D.A."/>
        </authorList>
    </citation>
    <scope>NUCLEOTIDE SEQUENCE [LARGE SCALE GENOMIC DNA]</scope>
    <source>
        <strain evidence="1 2">625974</strain>
    </source>
</reference>
<dbReference type="RefSeq" id="WP_005066667.1">
    <property type="nucleotide sequence ID" value="NZ_JEXD01000006.1"/>
</dbReference>
<accession>A0A009QDV3</accession>
<dbReference type="EMBL" id="JEXD01000006">
    <property type="protein sequence ID" value="EXC08489.1"/>
    <property type="molecule type" value="Genomic_DNA"/>
</dbReference>
<sequence>MKKNAIHQENALDSIKEKLTNEGINGEAESALKKMLVLAKKRGETLSEEEAVLVSGGAYAKPMSIHQM</sequence>
<evidence type="ECO:0000313" key="2">
    <source>
        <dbReference type="Proteomes" id="UP000021108"/>
    </source>
</evidence>
<evidence type="ECO:0000313" key="1">
    <source>
        <dbReference type="EMBL" id="EXC08489.1"/>
    </source>
</evidence>
<proteinExistence type="predicted"/>
<name>A0A009QDV3_ACIBA</name>
<dbReference type="AlphaFoldDB" id="A0A009QDV3"/>
<gene>
    <name evidence="1" type="ORF">J506_1080</name>
</gene>
<protein>
    <submittedName>
        <fullName evidence="1">Uncharacterized protein</fullName>
    </submittedName>
</protein>
<comment type="caution">
    <text evidence="1">The sequence shown here is derived from an EMBL/GenBank/DDBJ whole genome shotgun (WGS) entry which is preliminary data.</text>
</comment>